<dbReference type="Proteomes" id="UP000335496">
    <property type="component" value="Unassembled WGS sequence"/>
</dbReference>
<evidence type="ECO:0000256" key="4">
    <source>
        <dbReference type="ARBA" id="ARBA00023136"/>
    </source>
</evidence>
<evidence type="ECO:0000313" key="13">
    <source>
        <dbReference type="Proteomes" id="UP000283538"/>
    </source>
</evidence>
<dbReference type="EMBL" id="RCXL01000005">
    <property type="protein sequence ID" value="RYT77012.1"/>
    <property type="molecule type" value="Genomic_DNA"/>
</dbReference>
<evidence type="ECO:0000313" key="10">
    <source>
        <dbReference type="EMBL" id="QUT43772.1"/>
    </source>
</evidence>
<keyword evidence="15" id="KW-1185">Reference proteome</keyword>
<dbReference type="AlphaFoldDB" id="A0A414MFF9"/>
<dbReference type="InterPro" id="IPR033985">
    <property type="entry name" value="SusD-like_N"/>
</dbReference>
<dbReference type="KEGG" id="beg:INE88_00554"/>
<name>A0A414MFF9_9BACE</name>
<dbReference type="GO" id="GO:0009279">
    <property type="term" value="C:cell outer membrane"/>
    <property type="evidence" value="ECO:0007669"/>
    <property type="project" value="UniProtKB-SubCell"/>
</dbReference>
<dbReference type="Proteomes" id="UP000283538">
    <property type="component" value="Unassembled WGS sequence"/>
</dbReference>
<feature type="signal peptide" evidence="6">
    <location>
        <begin position="1"/>
        <end position="20"/>
    </location>
</feature>
<dbReference type="InterPro" id="IPR011990">
    <property type="entry name" value="TPR-like_helical_dom_sf"/>
</dbReference>
<reference evidence="9 15" key="2">
    <citation type="journal article" date="2019" name="Nat. Med.">
        <title>A library of human gut bacterial isolates paired with longitudinal multiomics data enables mechanistic microbiome research.</title>
        <authorList>
            <person name="Poyet M."/>
            <person name="Groussin M."/>
            <person name="Gibbons S.M."/>
            <person name="Avila-Pacheco J."/>
            <person name="Jiang X."/>
            <person name="Kearney S.M."/>
            <person name="Perrotta A.R."/>
            <person name="Berdy B."/>
            <person name="Zhao S."/>
            <person name="Lieberman T.D."/>
            <person name="Swanson P.K."/>
            <person name="Smith M."/>
            <person name="Roesemann S."/>
            <person name="Alexander J.E."/>
            <person name="Rich S.A."/>
            <person name="Livny J."/>
            <person name="Vlamakis H."/>
            <person name="Clish C."/>
            <person name="Bullock K."/>
            <person name="Deik A."/>
            <person name="Scott J."/>
            <person name="Pierce K.A."/>
            <person name="Xavier R.J."/>
            <person name="Alm E.J."/>
        </authorList>
    </citation>
    <scope>NUCLEOTIDE SEQUENCE [LARGE SCALE GENOMIC DNA]</scope>
    <source>
        <strain evidence="9 15">BIOML-A1</strain>
    </source>
</reference>
<evidence type="ECO:0000313" key="11">
    <source>
        <dbReference type="EMBL" id="RHF10068.1"/>
    </source>
</evidence>
<dbReference type="Pfam" id="PF14322">
    <property type="entry name" value="SusD-like_3"/>
    <property type="match status" value="1"/>
</dbReference>
<evidence type="ECO:0000259" key="8">
    <source>
        <dbReference type="Pfam" id="PF14322"/>
    </source>
</evidence>
<dbReference type="InterPro" id="IPR012944">
    <property type="entry name" value="SusD_RagB_dom"/>
</dbReference>
<evidence type="ECO:0000313" key="9">
    <source>
        <dbReference type="EMBL" id="KAA5275588.1"/>
    </source>
</evidence>
<feature type="chain" id="PRO_5044602561" evidence="6">
    <location>
        <begin position="21"/>
        <end position="464"/>
    </location>
</feature>
<evidence type="ECO:0000259" key="7">
    <source>
        <dbReference type="Pfam" id="PF07980"/>
    </source>
</evidence>
<protein>
    <submittedName>
        <fullName evidence="11">RagB/SusD family nutrient uptake outer membrane protein</fullName>
    </submittedName>
    <submittedName>
        <fullName evidence="10">SusD-like protein P25</fullName>
    </submittedName>
</protein>
<evidence type="ECO:0000256" key="1">
    <source>
        <dbReference type="ARBA" id="ARBA00004442"/>
    </source>
</evidence>
<feature type="domain" description="SusD-like N-terminal" evidence="8">
    <location>
        <begin position="21"/>
        <end position="221"/>
    </location>
</feature>
<dbReference type="EMBL" id="CP072227">
    <property type="protein sequence ID" value="QUT43772.1"/>
    <property type="molecule type" value="Genomic_DNA"/>
</dbReference>
<dbReference type="SUPFAM" id="SSF48452">
    <property type="entry name" value="TPR-like"/>
    <property type="match status" value="1"/>
</dbReference>
<evidence type="ECO:0000313" key="12">
    <source>
        <dbReference type="EMBL" id="RYT77012.1"/>
    </source>
</evidence>
<evidence type="ECO:0000256" key="6">
    <source>
        <dbReference type="SAM" id="SignalP"/>
    </source>
</evidence>
<sequence length="464" mass="52389">MKIRYYIVSLFALLSITSCSDFLDLTPISEASSANYYKNTSDINSALTACYGSLQGTYQYGEYFIALMELRSDNVEDINPGGAAGVFYFIDNFTVTSGNNIIRQAWKELYNQIYRCNNVLASSHVVANEELRKQYEGEAAFLRALAYFNIVRLWGDAPLILEPIKTVDAVNYGRTPIADIYKVIEDDLKDAAKKLEPSYGSDDLGRATSVAAEALLGKVYLTEKKWSDAVALLDNLIQTYSSQYGLLDNIADVFNVNNEMNKEILFAVRYSKSVIGEGHGYNDYFKDKSVIYSELKASYGTTDERRDMIEYKKVDANNNVIAKYYDTFDATTAKVGFDLPLLRWADVLLMCAEAHNEVAYDGTEDSKAMSSLNLVRGRAKAVTYTSTELSDQNSFRKAVLEERRLEFPFELHRWFDLIRTDTAIDAMAKVGFTITKDDYLYPLPKTEVDLINNPLTFPQNPGYN</sequence>
<organism evidence="11 13">
    <name type="scientific">Bacteroides eggerthii</name>
    <dbReference type="NCBI Taxonomy" id="28111"/>
    <lineage>
        <taxon>Bacteria</taxon>
        <taxon>Pseudomonadati</taxon>
        <taxon>Bacteroidota</taxon>
        <taxon>Bacteroidia</taxon>
        <taxon>Bacteroidales</taxon>
        <taxon>Bacteroidaceae</taxon>
        <taxon>Bacteroides</taxon>
    </lineage>
</organism>
<dbReference type="EMBL" id="QSLA01000005">
    <property type="protein sequence ID" value="RHF10068.1"/>
    <property type="molecule type" value="Genomic_DNA"/>
</dbReference>
<comment type="subcellular location">
    <subcellularLocation>
        <location evidence="1">Cell outer membrane</location>
    </subcellularLocation>
</comment>
<feature type="domain" description="RagB/SusD" evidence="7">
    <location>
        <begin position="269"/>
        <end position="463"/>
    </location>
</feature>
<dbReference type="Proteomes" id="UP000679226">
    <property type="component" value="Chromosome"/>
</dbReference>
<evidence type="ECO:0000256" key="3">
    <source>
        <dbReference type="ARBA" id="ARBA00022729"/>
    </source>
</evidence>
<dbReference type="Proteomes" id="UP000291917">
    <property type="component" value="Unassembled WGS sequence"/>
</dbReference>
<reference evidence="12 14" key="3">
    <citation type="journal article" date="2019" name="Science, e1252229">
        <title>Invertible promoters mediate bacterial phase variation, antibiotic resistance, and host adaptation in the gut.</title>
        <authorList>
            <person name="Jiang X."/>
            <person name="Hall A.B."/>
            <person name="Arthur T.D."/>
            <person name="Plichta D.R."/>
            <person name="Covington C.T."/>
            <person name="Poyet M."/>
            <person name="Crothers J."/>
            <person name="Moses P.L."/>
            <person name="Tolonen A.C."/>
            <person name="Vlamakis H."/>
            <person name="Alm E.J."/>
            <person name="Xavier R.J."/>
        </authorList>
    </citation>
    <scope>NUCLEOTIDE SEQUENCE [LARGE SCALE GENOMIC DNA]</scope>
    <source>
        <strain evidence="12">Bj_0095</strain>
        <strain evidence="14">bj_0095</strain>
    </source>
</reference>
<keyword evidence="5" id="KW-0998">Cell outer membrane</keyword>
<reference evidence="10" key="4">
    <citation type="journal article" date="2021" name="PLoS Genet.">
        <title>Mobile Type VI secretion system loci of the gut Bacteroidales display extensive intra-ecosystem transfer, multi-species spread and geographical clustering.</title>
        <authorList>
            <person name="Garcia-Bayona L."/>
            <person name="Coyne M.J."/>
            <person name="Comstock L.E."/>
        </authorList>
    </citation>
    <scope>NUCLEOTIDE SEQUENCE</scope>
    <source>
        <strain evidence="10">CL11T00C20</strain>
    </source>
</reference>
<keyword evidence="4" id="KW-0472">Membrane</keyword>
<dbReference type="Gene3D" id="1.25.40.390">
    <property type="match status" value="1"/>
</dbReference>
<evidence type="ECO:0000256" key="5">
    <source>
        <dbReference type="ARBA" id="ARBA00023237"/>
    </source>
</evidence>
<dbReference type="PROSITE" id="PS51257">
    <property type="entry name" value="PROKAR_LIPOPROTEIN"/>
    <property type="match status" value="1"/>
</dbReference>
<comment type="similarity">
    <text evidence="2">Belongs to the SusD family.</text>
</comment>
<dbReference type="RefSeq" id="WP_004292603.1">
    <property type="nucleotide sequence ID" value="NZ_CP072227.1"/>
</dbReference>
<dbReference type="Pfam" id="PF07980">
    <property type="entry name" value="SusD_RagB"/>
    <property type="match status" value="1"/>
</dbReference>
<evidence type="ECO:0000313" key="14">
    <source>
        <dbReference type="Proteomes" id="UP000291917"/>
    </source>
</evidence>
<dbReference type="EMBL" id="VVZX01000005">
    <property type="protein sequence ID" value="KAA5275588.1"/>
    <property type="molecule type" value="Genomic_DNA"/>
</dbReference>
<gene>
    <name evidence="11" type="ORF">DW701_06640</name>
    <name evidence="12" type="ORF">EAJ03_05530</name>
    <name evidence="9" type="ORF">F2Z23_05530</name>
    <name evidence="10" type="ORF">INE88_00554</name>
</gene>
<evidence type="ECO:0000256" key="2">
    <source>
        <dbReference type="ARBA" id="ARBA00006275"/>
    </source>
</evidence>
<proteinExistence type="inferred from homology"/>
<keyword evidence="3 6" id="KW-0732">Signal</keyword>
<accession>A0A414MFF9</accession>
<dbReference type="CDD" id="cd08977">
    <property type="entry name" value="SusD"/>
    <property type="match status" value="1"/>
</dbReference>
<reference evidence="11 13" key="1">
    <citation type="submission" date="2018-08" db="EMBL/GenBank/DDBJ databases">
        <title>A genome reference for cultivated species of the human gut microbiota.</title>
        <authorList>
            <person name="Zou Y."/>
            <person name="Xue W."/>
            <person name="Luo G."/>
        </authorList>
    </citation>
    <scope>NUCLEOTIDE SEQUENCE [LARGE SCALE GENOMIC DNA]</scope>
    <source>
        <strain evidence="11 13">AM26-26AC</strain>
    </source>
</reference>
<evidence type="ECO:0000313" key="15">
    <source>
        <dbReference type="Proteomes" id="UP000335496"/>
    </source>
</evidence>